<dbReference type="PROSITE" id="PS51782">
    <property type="entry name" value="LYSM"/>
    <property type="match status" value="1"/>
</dbReference>
<dbReference type="Pfam" id="PF01476">
    <property type="entry name" value="LysM"/>
    <property type="match status" value="1"/>
</dbReference>
<dbReference type="OrthoDB" id="507840at2"/>
<evidence type="ECO:0000313" key="4">
    <source>
        <dbReference type="Proteomes" id="UP000000268"/>
    </source>
</evidence>
<feature type="region of interest" description="Disordered" evidence="1">
    <location>
        <begin position="344"/>
        <end position="383"/>
    </location>
</feature>
<sequence length="561" mass="59710">MITVSAIGGLTTGQTAVAAVSPAHQKLSTSTSVQLPDLIGSPRYKLSTYSNQNLTQSSRLFQQRIVQRSSALIASEPTLGSKPTTLLTTKPVGSLALKSAPLESERSSKSLVSKAGVSFTQSTLVGVSQELADELMTPLTSKNLLEAIDILDLDNIEESLELSTSAILEVEPILLAELPSQPLLDLDELLPQSQQSDVELSSASINNPLDLSATLEGNPQGIESLDVSTSEKDSPEETTAVKSVDSTSLAVLPDIDLSQTIIPNEQNSALIDSGAIVHQVKPGETLDDISRLYQVSAKEITKANRISDPASIGPTTKLRIPAHQSLALSLTTVEDIVALNDSETKTKPSDVLGEGEKTPVETSKEPKATQDDTKSLSTKTSPPVAILPIQSAPSTKLNSDATKIATRNLLPQVPSLELPPLSSVDRYLPSQMLPGPQKYLWPAKGILTSGFGWRWGRPHRGIDIAAPVGTPVIASAPGIVTTAGWNRWGYGNLVEIRHPDGSLTLYAHNHRIKTRVGQSVYQGQQIAEMGSTGLSTGPHTHFELHPAGKGAINPVPFLRKL</sequence>
<dbReference type="Gene3D" id="3.10.350.10">
    <property type="entry name" value="LysM domain"/>
    <property type="match status" value="1"/>
</dbReference>
<feature type="domain" description="LysM" evidence="2">
    <location>
        <begin position="276"/>
        <end position="320"/>
    </location>
</feature>
<name>B0C8Z8_ACAM1</name>
<dbReference type="CDD" id="cd12797">
    <property type="entry name" value="M23_peptidase"/>
    <property type="match status" value="1"/>
</dbReference>
<dbReference type="eggNOG" id="COG1388">
    <property type="taxonomic scope" value="Bacteria"/>
</dbReference>
<dbReference type="GO" id="GO:0004222">
    <property type="term" value="F:metalloendopeptidase activity"/>
    <property type="evidence" value="ECO:0007669"/>
    <property type="project" value="TreeGrafter"/>
</dbReference>
<protein>
    <submittedName>
        <fullName evidence="3">Peptidase, putative</fullName>
    </submittedName>
</protein>
<dbReference type="Pfam" id="PF01551">
    <property type="entry name" value="Peptidase_M23"/>
    <property type="match status" value="1"/>
</dbReference>
<dbReference type="InterPro" id="IPR016047">
    <property type="entry name" value="M23ase_b-sheet_dom"/>
</dbReference>
<dbReference type="KEGG" id="amr:AM1_1508"/>
<feature type="region of interest" description="Disordered" evidence="1">
    <location>
        <begin position="215"/>
        <end position="242"/>
    </location>
</feature>
<dbReference type="InterPro" id="IPR018392">
    <property type="entry name" value="LysM"/>
</dbReference>
<dbReference type="SUPFAM" id="SSF54106">
    <property type="entry name" value="LysM domain"/>
    <property type="match status" value="1"/>
</dbReference>
<evidence type="ECO:0000313" key="3">
    <source>
        <dbReference type="EMBL" id="ABW26533.1"/>
    </source>
</evidence>
<dbReference type="AlphaFoldDB" id="B0C8Z8"/>
<dbReference type="SUPFAM" id="SSF51261">
    <property type="entry name" value="Duplicated hybrid motif"/>
    <property type="match status" value="1"/>
</dbReference>
<dbReference type="Gene3D" id="2.70.70.10">
    <property type="entry name" value="Glucose Permease (Domain IIA)"/>
    <property type="match status" value="1"/>
</dbReference>
<organism evidence="3 4">
    <name type="scientific">Acaryochloris marina (strain MBIC 11017)</name>
    <dbReference type="NCBI Taxonomy" id="329726"/>
    <lineage>
        <taxon>Bacteria</taxon>
        <taxon>Bacillati</taxon>
        <taxon>Cyanobacteriota</taxon>
        <taxon>Cyanophyceae</taxon>
        <taxon>Acaryochloridales</taxon>
        <taxon>Acaryochloridaceae</taxon>
        <taxon>Acaryochloris</taxon>
    </lineage>
</organism>
<accession>B0C8Z8</accession>
<dbReference type="InterPro" id="IPR011055">
    <property type="entry name" value="Dup_hybrid_motif"/>
</dbReference>
<dbReference type="HOGENOM" id="CLU_516689_0_0_3"/>
<evidence type="ECO:0000259" key="2">
    <source>
        <dbReference type="PROSITE" id="PS51782"/>
    </source>
</evidence>
<dbReference type="PANTHER" id="PTHR21666:SF270">
    <property type="entry name" value="MUREIN HYDROLASE ACTIVATOR ENVC"/>
    <property type="match status" value="1"/>
</dbReference>
<feature type="compositionally biased region" description="Basic and acidic residues" evidence="1">
    <location>
        <begin position="344"/>
        <end position="374"/>
    </location>
</feature>
<dbReference type="eggNOG" id="COG0739">
    <property type="taxonomic scope" value="Bacteria"/>
</dbReference>
<dbReference type="InterPro" id="IPR050570">
    <property type="entry name" value="Cell_wall_metabolism_enzyme"/>
</dbReference>
<dbReference type="SMART" id="SM00257">
    <property type="entry name" value="LysM"/>
    <property type="match status" value="1"/>
</dbReference>
<gene>
    <name evidence="3" type="ordered locus">AM1_1508</name>
</gene>
<dbReference type="Proteomes" id="UP000000268">
    <property type="component" value="Chromosome"/>
</dbReference>
<evidence type="ECO:0000256" key="1">
    <source>
        <dbReference type="SAM" id="MobiDB-lite"/>
    </source>
</evidence>
<dbReference type="EMBL" id="CP000828">
    <property type="protein sequence ID" value="ABW26533.1"/>
    <property type="molecule type" value="Genomic_DNA"/>
</dbReference>
<proteinExistence type="predicted"/>
<keyword evidence="4" id="KW-1185">Reference proteome</keyword>
<dbReference type="STRING" id="329726.AM1_1508"/>
<dbReference type="PANTHER" id="PTHR21666">
    <property type="entry name" value="PEPTIDASE-RELATED"/>
    <property type="match status" value="1"/>
</dbReference>
<dbReference type="InterPro" id="IPR036779">
    <property type="entry name" value="LysM_dom_sf"/>
</dbReference>
<reference evidence="3 4" key="1">
    <citation type="journal article" date="2008" name="Proc. Natl. Acad. Sci. U.S.A.">
        <title>Niche adaptation and genome expansion in the chlorophyll d-producing cyanobacterium Acaryochloris marina.</title>
        <authorList>
            <person name="Swingley W.D."/>
            <person name="Chen M."/>
            <person name="Cheung P.C."/>
            <person name="Conrad A.L."/>
            <person name="Dejesa L.C."/>
            <person name="Hao J."/>
            <person name="Honchak B.M."/>
            <person name="Karbach L.E."/>
            <person name="Kurdoglu A."/>
            <person name="Lahiri S."/>
            <person name="Mastrian S.D."/>
            <person name="Miyashita H."/>
            <person name="Page L."/>
            <person name="Ramakrishna P."/>
            <person name="Satoh S."/>
            <person name="Sattley W.M."/>
            <person name="Shimada Y."/>
            <person name="Taylor H.L."/>
            <person name="Tomo T."/>
            <person name="Tsuchiya T."/>
            <person name="Wang Z.T."/>
            <person name="Raymond J."/>
            <person name="Mimuro M."/>
            <person name="Blankenship R.E."/>
            <person name="Touchman J.W."/>
        </authorList>
    </citation>
    <scope>NUCLEOTIDE SEQUENCE [LARGE SCALE GENOMIC DNA]</scope>
    <source>
        <strain evidence="4">MBIC 11017</strain>
    </source>
</reference>
<dbReference type="CDD" id="cd00118">
    <property type="entry name" value="LysM"/>
    <property type="match status" value="1"/>
</dbReference>